<dbReference type="Gene3D" id="3.30.420.10">
    <property type="entry name" value="Ribonuclease H-like superfamily/Ribonuclease H"/>
    <property type="match status" value="1"/>
</dbReference>
<dbReference type="PROSITE" id="PS50994">
    <property type="entry name" value="INTEGRASE"/>
    <property type="match status" value="1"/>
</dbReference>
<protein>
    <submittedName>
        <fullName evidence="2">Putative transposase</fullName>
    </submittedName>
</protein>
<dbReference type="GO" id="GO:0015074">
    <property type="term" value="P:DNA integration"/>
    <property type="evidence" value="ECO:0007669"/>
    <property type="project" value="InterPro"/>
</dbReference>
<dbReference type="EMBL" id="QPIZ01000036">
    <property type="protein sequence ID" value="RCW28794.1"/>
    <property type="molecule type" value="Genomic_DNA"/>
</dbReference>
<dbReference type="PANTHER" id="PTHR47515">
    <property type="entry name" value="LOW CALCIUM RESPONSE LOCUS PROTEIN T"/>
    <property type="match status" value="1"/>
</dbReference>
<evidence type="ECO:0000313" key="3">
    <source>
        <dbReference type="Proteomes" id="UP000252733"/>
    </source>
</evidence>
<dbReference type="InterPro" id="IPR001584">
    <property type="entry name" value="Integrase_cat-core"/>
</dbReference>
<dbReference type="InterPro" id="IPR048020">
    <property type="entry name" value="Transpos_IS3"/>
</dbReference>
<name>A0A2T0WGE6_9BACT</name>
<evidence type="ECO:0000259" key="1">
    <source>
        <dbReference type="PROSITE" id="PS50994"/>
    </source>
</evidence>
<proteinExistence type="predicted"/>
<sequence length="288" mass="34247">MQATYEISIGRACRLTDLHRSMWYYESRRDDSEVIDKLNELAEKLPTRGFDEYYGRIRNEGLQWNRKRVLRVYRLMQLNLRRKRKRRLPARIKEPLIQPAGINHTWSMDFMSDSLVYGRRFRVLNIIDDYNREALAIEPDFSMPGERVIQVLNEVISEREKPREIRVDNGPEFISKALQKWAGENNIKLKYIQPGSPTQNAYVERFNRFFREDILDAYLFGDLTQVRELAWDWMVDYNEMHPHKALGGMSPLKYLKKMDVSHRPPTYCILRSPAVTLMAKNEDDINNI</sequence>
<organism evidence="2 3">
    <name type="scientific">Marinilabilia salmonicolor</name>
    <dbReference type="NCBI Taxonomy" id="989"/>
    <lineage>
        <taxon>Bacteria</taxon>
        <taxon>Pseudomonadati</taxon>
        <taxon>Bacteroidota</taxon>
        <taxon>Bacteroidia</taxon>
        <taxon>Marinilabiliales</taxon>
        <taxon>Marinilabiliaceae</taxon>
        <taxon>Marinilabilia</taxon>
    </lineage>
</organism>
<dbReference type="InterPro" id="IPR036397">
    <property type="entry name" value="RNaseH_sf"/>
</dbReference>
<dbReference type="Proteomes" id="UP000252733">
    <property type="component" value="Unassembled WGS sequence"/>
</dbReference>
<dbReference type="SUPFAM" id="SSF53098">
    <property type="entry name" value="Ribonuclease H-like"/>
    <property type="match status" value="1"/>
</dbReference>
<dbReference type="Pfam" id="PF13683">
    <property type="entry name" value="rve_3"/>
    <property type="match status" value="1"/>
</dbReference>
<comment type="caution">
    <text evidence="2">The sequence shown here is derived from an EMBL/GenBank/DDBJ whole genome shotgun (WGS) entry which is preliminary data.</text>
</comment>
<accession>A0A2T0WGE6</accession>
<gene>
    <name evidence="2" type="ORF">DFO77_13631</name>
</gene>
<feature type="domain" description="Integrase catalytic" evidence="1">
    <location>
        <begin position="95"/>
        <end position="259"/>
    </location>
</feature>
<evidence type="ECO:0000313" key="2">
    <source>
        <dbReference type="EMBL" id="RCW28794.1"/>
    </source>
</evidence>
<reference evidence="2 3" key="1">
    <citation type="submission" date="2018-07" db="EMBL/GenBank/DDBJ databases">
        <title>Freshwater and sediment microbial communities from various areas in North America, analyzing microbe dynamics in response to fracking.</title>
        <authorList>
            <person name="Lamendella R."/>
        </authorList>
    </citation>
    <scope>NUCLEOTIDE SEQUENCE [LARGE SCALE GENOMIC DNA]</scope>
    <source>
        <strain evidence="2 3">160A</strain>
    </source>
</reference>
<dbReference type="AlphaFoldDB" id="A0A2T0WGE6"/>
<dbReference type="PANTHER" id="PTHR47515:SF2">
    <property type="entry name" value="INTEGRASE CORE DOMAIN PROTEIN"/>
    <property type="match status" value="1"/>
</dbReference>
<dbReference type="NCBIfam" id="NF033516">
    <property type="entry name" value="transpos_IS3"/>
    <property type="match status" value="1"/>
</dbReference>
<dbReference type="InterPro" id="IPR012337">
    <property type="entry name" value="RNaseH-like_sf"/>
</dbReference>
<dbReference type="GO" id="GO:0003676">
    <property type="term" value="F:nucleic acid binding"/>
    <property type="evidence" value="ECO:0007669"/>
    <property type="project" value="InterPro"/>
</dbReference>
<keyword evidence="3" id="KW-1185">Reference proteome</keyword>